<dbReference type="Proteomes" id="UP000437131">
    <property type="component" value="Unassembled WGS sequence"/>
</dbReference>
<evidence type="ECO:0000256" key="1">
    <source>
        <dbReference type="SAM" id="MobiDB-lite"/>
    </source>
</evidence>
<comment type="caution">
    <text evidence="2">The sequence shown here is derived from an EMBL/GenBank/DDBJ whole genome shotgun (WGS) entry which is preliminary data.</text>
</comment>
<dbReference type="AlphaFoldDB" id="A0A844H1E5"/>
<evidence type="ECO:0000313" key="3">
    <source>
        <dbReference type="Proteomes" id="UP000437131"/>
    </source>
</evidence>
<accession>A0A844H1E5</accession>
<organism evidence="2 3">
    <name type="scientific">Cyanobacterium aponinum 0216</name>
    <dbReference type="NCBI Taxonomy" id="2676140"/>
    <lineage>
        <taxon>Bacteria</taxon>
        <taxon>Bacillati</taxon>
        <taxon>Cyanobacteriota</taxon>
        <taxon>Cyanophyceae</taxon>
        <taxon>Oscillatoriophycideae</taxon>
        <taxon>Chroococcales</taxon>
        <taxon>Geminocystaceae</taxon>
        <taxon>Cyanobacterium</taxon>
    </lineage>
</organism>
<dbReference type="InterPro" id="IPR045511">
    <property type="entry name" value="DUF6439"/>
</dbReference>
<feature type="region of interest" description="Disordered" evidence="1">
    <location>
        <begin position="83"/>
        <end position="103"/>
    </location>
</feature>
<reference evidence="2 3" key="1">
    <citation type="submission" date="2019-11" db="EMBL/GenBank/DDBJ databases">
        <title>Isolation of a new High Light Tolerant Cyanobacteria.</title>
        <authorList>
            <person name="Dobson Z."/>
            <person name="Vaughn N."/>
            <person name="Vaughn M."/>
            <person name="Fromme P."/>
            <person name="Mazor Y."/>
        </authorList>
    </citation>
    <scope>NUCLEOTIDE SEQUENCE [LARGE SCALE GENOMIC DNA]</scope>
    <source>
        <strain evidence="2 3">0216</strain>
    </source>
</reference>
<proteinExistence type="predicted"/>
<dbReference type="Pfam" id="PF20035">
    <property type="entry name" value="DUF6439"/>
    <property type="match status" value="1"/>
</dbReference>
<sequence>MNSSLEIKSNIEDMSNLEIAQVLAQRMMISSYDWHKLKNNRKAQAAQQLTASLVYLLNDETEEALARINQAQGWLNHTVNPLPCPTHGHKKTHRNMSKETLEY</sequence>
<evidence type="ECO:0000313" key="2">
    <source>
        <dbReference type="EMBL" id="MTF40006.1"/>
    </source>
</evidence>
<protein>
    <submittedName>
        <fullName evidence="2">Uncharacterized protein</fullName>
    </submittedName>
</protein>
<dbReference type="EMBL" id="WMIA01000020">
    <property type="protein sequence ID" value="MTF40006.1"/>
    <property type="molecule type" value="Genomic_DNA"/>
</dbReference>
<gene>
    <name evidence="2" type="ORF">GGC33_13865</name>
</gene>
<dbReference type="RefSeq" id="WP_155084355.1">
    <property type="nucleotide sequence ID" value="NZ_WMIA01000020.1"/>
</dbReference>
<name>A0A844H1E5_9CHRO</name>